<accession>A0ABQ5KBF7</accession>
<evidence type="ECO:0000256" key="1">
    <source>
        <dbReference type="SAM" id="MobiDB-lite"/>
    </source>
</evidence>
<feature type="region of interest" description="Disordered" evidence="1">
    <location>
        <begin position="401"/>
        <end position="437"/>
    </location>
</feature>
<evidence type="ECO:0000313" key="4">
    <source>
        <dbReference type="Proteomes" id="UP001057375"/>
    </source>
</evidence>
<feature type="compositionally biased region" description="Low complexity" evidence="1">
    <location>
        <begin position="374"/>
        <end position="388"/>
    </location>
</feature>
<dbReference type="EMBL" id="BQXS01013869">
    <property type="protein sequence ID" value="GKT29898.1"/>
    <property type="molecule type" value="Genomic_DNA"/>
</dbReference>
<name>A0ABQ5KBF7_9EUKA</name>
<gene>
    <name evidence="3" type="ORF">ADUPG1_014264</name>
</gene>
<keyword evidence="2" id="KW-0472">Membrane</keyword>
<keyword evidence="2" id="KW-1133">Transmembrane helix</keyword>
<feature type="compositionally biased region" description="Basic and acidic residues" evidence="1">
    <location>
        <begin position="292"/>
        <end position="308"/>
    </location>
</feature>
<sequence length="772" mass="90427">MAEHFSNLVRSHESGNNTMIICINQAERHQNIYDYDSDTSSPSATLHYSTIDESVSTLQYSAILLGLDSYYMGIGGVASVCLGLLFLVWPLQKVNAPTVKESIYMKRLQRNINKSIENHALIRVKKGNVDKKEQKRLAKMIELMEKLRQKDWRADSEKKKRKEKDKRKEQKKIARERARKARDESRTKEQSLLFSDAADHIGEGKKKESINQSHSKSGPLHDVDVTISLKKQTYKLESEEGQNSSPSHVMAFMPLLAHIDTSTESWTDEYDEVIRSSDELYMTEKDTRIRSDISLKDTGRRESHETHGRGRTYSDTQLSPHTLSSDQVYSSSFLDDSDTGQLFSKLSISSGSSQQSSSLTPRGKHSKKSKTKVRSYSSSLSSMSSLPQTVSSFVSVSSSAEKVKKSQRGHQHQQDHDMDKGEEDTEDTEQREWEKKMRKKVERDMKKFESMQRGNDCLECIGIKQVKKRVKNTIRVTDDGFLMSNRGIFEGNIVYFLRLFQLKTKEERVAKAMKERQREQEKLVLKKKLQKQREIQAQHKLDLKIVREEEKKMRKKVERDMKKFESMQRGNDCLECIGIKQVKKRVKNTIRVTDDGFLMSNRGIFEGNIVYFLRLFQLKTKEERVAKAMKERQREQEKLVLKKKLQKQREIQAQHKLDLKIVREEEKKKEKEEKRRQKEEYRQQHPSWFALRRIKKEEELLKIQEEEEERRRKRELAEEARIKEEKDREKQSLLQKGDVAAGGIVIDETDVWDRAEEQRKVVMDFDTDFMFE</sequence>
<dbReference type="Proteomes" id="UP001057375">
    <property type="component" value="Unassembled WGS sequence"/>
</dbReference>
<comment type="caution">
    <text evidence="3">The sequence shown here is derived from an EMBL/GenBank/DDBJ whole genome shotgun (WGS) entry which is preliminary data.</text>
</comment>
<feature type="compositionally biased region" description="Polar residues" evidence="1">
    <location>
        <begin position="313"/>
        <end position="324"/>
    </location>
</feature>
<keyword evidence="2" id="KW-0812">Transmembrane</keyword>
<keyword evidence="4" id="KW-1185">Reference proteome</keyword>
<feature type="transmembrane region" description="Helical" evidence="2">
    <location>
        <begin position="70"/>
        <end position="91"/>
    </location>
</feature>
<feature type="compositionally biased region" description="Basic and acidic residues" evidence="1">
    <location>
        <begin position="428"/>
        <end position="437"/>
    </location>
</feature>
<feature type="compositionally biased region" description="Low complexity" evidence="1">
    <location>
        <begin position="347"/>
        <end position="359"/>
    </location>
</feature>
<feature type="region of interest" description="Disordered" evidence="1">
    <location>
        <begin position="714"/>
        <end position="734"/>
    </location>
</feature>
<feature type="compositionally biased region" description="Basic and acidic residues" evidence="1">
    <location>
        <begin position="715"/>
        <end position="731"/>
    </location>
</feature>
<feature type="compositionally biased region" description="Basic and acidic residues" evidence="1">
    <location>
        <begin position="197"/>
        <end position="209"/>
    </location>
</feature>
<protein>
    <submittedName>
        <fullName evidence="3">Uncharacterized protein</fullName>
    </submittedName>
</protein>
<feature type="compositionally biased region" description="Basic and acidic residues" evidence="1">
    <location>
        <begin position="166"/>
        <end position="189"/>
    </location>
</feature>
<feature type="region of interest" description="Disordered" evidence="1">
    <location>
        <begin position="347"/>
        <end position="388"/>
    </location>
</feature>
<feature type="compositionally biased region" description="Basic residues" evidence="1">
    <location>
        <begin position="362"/>
        <end position="373"/>
    </location>
</feature>
<feature type="region of interest" description="Disordered" evidence="1">
    <location>
        <begin position="292"/>
        <end position="324"/>
    </location>
</feature>
<evidence type="ECO:0000256" key="2">
    <source>
        <dbReference type="SAM" id="Phobius"/>
    </source>
</evidence>
<feature type="region of interest" description="Disordered" evidence="1">
    <location>
        <begin position="152"/>
        <end position="223"/>
    </location>
</feature>
<organism evidence="3 4">
    <name type="scientific">Aduncisulcus paluster</name>
    <dbReference type="NCBI Taxonomy" id="2918883"/>
    <lineage>
        <taxon>Eukaryota</taxon>
        <taxon>Metamonada</taxon>
        <taxon>Carpediemonas-like organisms</taxon>
        <taxon>Aduncisulcus</taxon>
    </lineage>
</organism>
<proteinExistence type="predicted"/>
<reference evidence="3" key="1">
    <citation type="submission" date="2022-03" db="EMBL/GenBank/DDBJ databases">
        <title>Draft genome sequence of Aduncisulcus paluster, a free-living microaerophilic Fornicata.</title>
        <authorList>
            <person name="Yuyama I."/>
            <person name="Kume K."/>
            <person name="Tamura T."/>
            <person name="Inagaki Y."/>
            <person name="Hashimoto T."/>
        </authorList>
    </citation>
    <scope>NUCLEOTIDE SEQUENCE</scope>
    <source>
        <strain evidence="3">NY0171</strain>
    </source>
</reference>
<evidence type="ECO:0000313" key="3">
    <source>
        <dbReference type="EMBL" id="GKT29898.1"/>
    </source>
</evidence>